<gene>
    <name evidence="8" type="ORF">JTE90_026440</name>
</gene>
<dbReference type="InterPro" id="IPR031775">
    <property type="entry name" value="PRKG1_interact"/>
</dbReference>
<dbReference type="GO" id="GO:0045944">
    <property type="term" value="P:positive regulation of transcription by RNA polymerase II"/>
    <property type="evidence" value="ECO:0007669"/>
    <property type="project" value="UniProtKB-ARBA"/>
</dbReference>
<dbReference type="Gene3D" id="6.10.250.1820">
    <property type="match status" value="1"/>
</dbReference>
<evidence type="ECO:0000313" key="8">
    <source>
        <dbReference type="EMBL" id="KAG8198539.1"/>
    </source>
</evidence>
<reference evidence="8 9" key="1">
    <citation type="journal article" date="2022" name="Nat. Ecol. Evol.">
        <title>A masculinizing supergene underlies an exaggerated male reproductive morph in a spider.</title>
        <authorList>
            <person name="Hendrickx F."/>
            <person name="De Corte Z."/>
            <person name="Sonet G."/>
            <person name="Van Belleghem S.M."/>
            <person name="Kostlbacher S."/>
            <person name="Vangestel C."/>
        </authorList>
    </citation>
    <scope>NUCLEOTIDE SEQUENCE [LARGE SCALE GENOMIC DNA]</scope>
    <source>
        <strain evidence="8">W744_W776</strain>
    </source>
</reference>
<feature type="compositionally biased region" description="Polar residues" evidence="6">
    <location>
        <begin position="133"/>
        <end position="151"/>
    </location>
</feature>
<dbReference type="Pfam" id="PF00096">
    <property type="entry name" value="zf-C2H2"/>
    <property type="match status" value="2"/>
</dbReference>
<dbReference type="SMART" id="SM00355">
    <property type="entry name" value="ZnF_C2H2"/>
    <property type="match status" value="4"/>
</dbReference>
<name>A0AAV6VPI3_9ARAC</name>
<keyword evidence="9" id="KW-1185">Reference proteome</keyword>
<evidence type="ECO:0000256" key="4">
    <source>
        <dbReference type="ARBA" id="ARBA00022833"/>
    </source>
</evidence>
<evidence type="ECO:0000256" key="1">
    <source>
        <dbReference type="ARBA" id="ARBA00022723"/>
    </source>
</evidence>
<feature type="domain" description="C2H2-type" evidence="7">
    <location>
        <begin position="432"/>
        <end position="455"/>
    </location>
</feature>
<feature type="compositionally biased region" description="Basic and acidic residues" evidence="6">
    <location>
        <begin position="87"/>
        <end position="101"/>
    </location>
</feature>
<keyword evidence="4" id="KW-0862">Zinc</keyword>
<evidence type="ECO:0000256" key="3">
    <source>
        <dbReference type="ARBA" id="ARBA00022771"/>
    </source>
</evidence>
<dbReference type="PROSITE" id="PS00028">
    <property type="entry name" value="ZINC_FINGER_C2H2_1"/>
    <property type="match status" value="2"/>
</dbReference>
<dbReference type="GO" id="GO:0000981">
    <property type="term" value="F:DNA-binding transcription factor activity, RNA polymerase II-specific"/>
    <property type="evidence" value="ECO:0007669"/>
    <property type="project" value="TreeGrafter"/>
</dbReference>
<dbReference type="PANTHER" id="PTHR19818">
    <property type="entry name" value="ZINC FINGER PROTEIN ZIC AND GLI"/>
    <property type="match status" value="1"/>
</dbReference>
<dbReference type="GO" id="GO:0008270">
    <property type="term" value="F:zinc ion binding"/>
    <property type="evidence" value="ECO:0007669"/>
    <property type="project" value="UniProtKB-KW"/>
</dbReference>
<proteinExistence type="predicted"/>
<accession>A0AAV6VPI3</accession>
<feature type="compositionally biased region" description="Low complexity" evidence="6">
    <location>
        <begin position="1"/>
        <end position="71"/>
    </location>
</feature>
<dbReference type="PANTHER" id="PTHR19818:SF139">
    <property type="entry name" value="PAIR-RULE PROTEIN ODD-PAIRED"/>
    <property type="match status" value="1"/>
</dbReference>
<dbReference type="SUPFAM" id="SSF57667">
    <property type="entry name" value="beta-beta-alpha zinc fingers"/>
    <property type="match status" value="2"/>
</dbReference>
<keyword evidence="1" id="KW-0479">Metal-binding</keyword>
<evidence type="ECO:0000256" key="2">
    <source>
        <dbReference type="ARBA" id="ARBA00022737"/>
    </source>
</evidence>
<dbReference type="Pfam" id="PF15898">
    <property type="entry name" value="PRKG1_interact"/>
    <property type="match status" value="1"/>
</dbReference>
<evidence type="ECO:0000313" key="9">
    <source>
        <dbReference type="Proteomes" id="UP000827092"/>
    </source>
</evidence>
<feature type="compositionally biased region" description="Polar residues" evidence="6">
    <location>
        <begin position="103"/>
        <end position="114"/>
    </location>
</feature>
<feature type="domain" description="C2H2-type" evidence="7">
    <location>
        <begin position="331"/>
        <end position="358"/>
    </location>
</feature>
<keyword evidence="3 5" id="KW-0863">Zinc-finger</keyword>
<comment type="caution">
    <text evidence="8">The sequence shown here is derived from an EMBL/GenBank/DDBJ whole genome shotgun (WGS) entry which is preliminary data.</text>
</comment>
<protein>
    <recommendedName>
        <fullName evidence="7">C2H2-type domain-containing protein</fullName>
    </recommendedName>
</protein>
<keyword evidence="2" id="KW-0677">Repeat</keyword>
<sequence>MSYGNYGRYGSSYSSSYSPYSSSGSSNRRSASSSSYTPSSYNRRSSPYGLSPSYSSPYLGPSSSPRSSLSSRVTREVLPSYGSYRTLSEDSQKSDSPDRTGYRLTTSKSASSIGSDDGSVYESHSDRPRHRYGSSTSIPDSASDVSSQGENFSEEEIKEYKKLYEEMVNENTKLKETLKQANEELEKNKKLLQRLNQGNAIKNSASEAEKKERRSLERKLSEMEEELKQIEKFRADNDRLKEENAALIRVISKISHVDLLLPGLQPNKKIEELDVYSNDWAEKWLSEVKDDDFPINQEMQMDVYSNDFVEKWMSEVKDLEDDESLRKRLTHKCDVCEKQFTCRQNLKRRIKSHQPSQSYTCRVCSKTYARKDNLKRHEKFHINTPNQQKSVGQHEDLAVPGPSHLNVLNGPLVQGGNLPINKGSVLSESSNIWCQICKKIFKSKHNLNRHMKSTHLKLDRKTCALCKKEFHRNDKYNDHVKICSKRKAQDSRDSKKIFKKI</sequence>
<dbReference type="GO" id="GO:0019901">
    <property type="term" value="F:protein kinase binding"/>
    <property type="evidence" value="ECO:0007669"/>
    <property type="project" value="InterPro"/>
</dbReference>
<dbReference type="GO" id="GO:0000978">
    <property type="term" value="F:RNA polymerase II cis-regulatory region sequence-specific DNA binding"/>
    <property type="evidence" value="ECO:0007669"/>
    <property type="project" value="TreeGrafter"/>
</dbReference>
<dbReference type="GO" id="GO:0005634">
    <property type="term" value="C:nucleus"/>
    <property type="evidence" value="ECO:0007669"/>
    <property type="project" value="UniProtKB-ARBA"/>
</dbReference>
<dbReference type="InterPro" id="IPR013087">
    <property type="entry name" value="Znf_C2H2_type"/>
</dbReference>
<organism evidence="8 9">
    <name type="scientific">Oedothorax gibbosus</name>
    <dbReference type="NCBI Taxonomy" id="931172"/>
    <lineage>
        <taxon>Eukaryota</taxon>
        <taxon>Metazoa</taxon>
        <taxon>Ecdysozoa</taxon>
        <taxon>Arthropoda</taxon>
        <taxon>Chelicerata</taxon>
        <taxon>Arachnida</taxon>
        <taxon>Araneae</taxon>
        <taxon>Araneomorphae</taxon>
        <taxon>Entelegynae</taxon>
        <taxon>Araneoidea</taxon>
        <taxon>Linyphiidae</taxon>
        <taxon>Erigoninae</taxon>
        <taxon>Oedothorax</taxon>
    </lineage>
</organism>
<dbReference type="PROSITE" id="PS50157">
    <property type="entry name" value="ZINC_FINGER_C2H2_2"/>
    <property type="match status" value="3"/>
</dbReference>
<dbReference type="Gene3D" id="3.30.160.60">
    <property type="entry name" value="Classic Zinc Finger"/>
    <property type="match status" value="2"/>
</dbReference>
<feature type="region of interest" description="Disordered" evidence="6">
    <location>
        <begin position="1"/>
        <end position="153"/>
    </location>
</feature>
<dbReference type="InterPro" id="IPR036236">
    <property type="entry name" value="Znf_C2H2_sf"/>
</dbReference>
<dbReference type="Proteomes" id="UP000827092">
    <property type="component" value="Unassembled WGS sequence"/>
</dbReference>
<evidence type="ECO:0000256" key="6">
    <source>
        <dbReference type="SAM" id="MobiDB-lite"/>
    </source>
</evidence>
<evidence type="ECO:0000259" key="7">
    <source>
        <dbReference type="PROSITE" id="PS50157"/>
    </source>
</evidence>
<dbReference type="EMBL" id="JAFNEN010000038">
    <property type="protein sequence ID" value="KAG8198539.1"/>
    <property type="molecule type" value="Genomic_DNA"/>
</dbReference>
<feature type="domain" description="C2H2-type" evidence="7">
    <location>
        <begin position="359"/>
        <end position="386"/>
    </location>
</feature>
<evidence type="ECO:0000256" key="5">
    <source>
        <dbReference type="PROSITE-ProRule" id="PRU00042"/>
    </source>
</evidence>
<dbReference type="AlphaFoldDB" id="A0AAV6VPI3"/>
<dbReference type="InterPro" id="IPR050329">
    <property type="entry name" value="GLI_C2H2-zinc-finger"/>
</dbReference>